<dbReference type="OrthoDB" id="67965at2759"/>
<name>A0A8H4J462_9PEZI</name>
<dbReference type="InterPro" id="IPR010721">
    <property type="entry name" value="UstE-like"/>
</dbReference>
<gene>
    <name evidence="2" type="ORF">GTA08_BOTSDO01492</name>
</gene>
<feature type="transmembrane region" description="Helical" evidence="1">
    <location>
        <begin position="148"/>
        <end position="168"/>
    </location>
</feature>
<dbReference type="PANTHER" id="PTHR32251">
    <property type="entry name" value="3-OXO-5-ALPHA-STEROID 4-DEHYDROGENASE"/>
    <property type="match status" value="1"/>
</dbReference>
<comment type="caution">
    <text evidence="2">The sequence shown here is derived from an EMBL/GenBank/DDBJ whole genome shotgun (WGS) entry which is preliminary data.</text>
</comment>
<dbReference type="Gene3D" id="1.20.120.1630">
    <property type="match status" value="1"/>
</dbReference>
<evidence type="ECO:0000313" key="3">
    <source>
        <dbReference type="Proteomes" id="UP000572817"/>
    </source>
</evidence>
<accession>A0A8H4J462</accession>
<keyword evidence="1" id="KW-0812">Transmembrane</keyword>
<reference evidence="2" key="1">
    <citation type="submission" date="2020-04" db="EMBL/GenBank/DDBJ databases">
        <title>Genome Assembly and Annotation of Botryosphaeria dothidea sdau 11-99, a Latent Pathogen of Apple Fruit Ring Rot in China.</title>
        <authorList>
            <person name="Yu C."/>
            <person name="Diao Y."/>
            <person name="Lu Q."/>
            <person name="Zhao J."/>
            <person name="Cui S."/>
            <person name="Peng C."/>
            <person name="He B."/>
            <person name="Liu H."/>
        </authorList>
    </citation>
    <scope>NUCLEOTIDE SEQUENCE [LARGE SCALE GENOMIC DNA]</scope>
    <source>
        <strain evidence="2">Sdau11-99</strain>
    </source>
</reference>
<dbReference type="PANTHER" id="PTHR32251:SF15">
    <property type="entry name" value="3-OXO-5-ALPHA-STEROID 4-DEHYDROGENASE (DUF1295)"/>
    <property type="match status" value="1"/>
</dbReference>
<proteinExistence type="predicted"/>
<protein>
    <submittedName>
        <fullName evidence="2">Membrane protein</fullName>
    </submittedName>
</protein>
<dbReference type="EMBL" id="WWBZ02000001">
    <property type="protein sequence ID" value="KAF4312935.1"/>
    <property type="molecule type" value="Genomic_DNA"/>
</dbReference>
<organism evidence="2 3">
    <name type="scientific">Botryosphaeria dothidea</name>
    <dbReference type="NCBI Taxonomy" id="55169"/>
    <lineage>
        <taxon>Eukaryota</taxon>
        <taxon>Fungi</taxon>
        <taxon>Dikarya</taxon>
        <taxon>Ascomycota</taxon>
        <taxon>Pezizomycotina</taxon>
        <taxon>Dothideomycetes</taxon>
        <taxon>Dothideomycetes incertae sedis</taxon>
        <taxon>Botryosphaeriales</taxon>
        <taxon>Botryosphaeriaceae</taxon>
        <taxon>Botryosphaeria</taxon>
    </lineage>
</organism>
<dbReference type="AlphaFoldDB" id="A0A8H4J462"/>
<evidence type="ECO:0000256" key="1">
    <source>
        <dbReference type="SAM" id="Phobius"/>
    </source>
</evidence>
<dbReference type="Proteomes" id="UP000572817">
    <property type="component" value="Unassembled WGS sequence"/>
</dbReference>
<evidence type="ECO:0000313" key="2">
    <source>
        <dbReference type="EMBL" id="KAF4312935.1"/>
    </source>
</evidence>
<keyword evidence="1" id="KW-0472">Membrane</keyword>
<keyword evidence="1" id="KW-1133">Transmembrane helix</keyword>
<keyword evidence="3" id="KW-1185">Reference proteome</keyword>
<sequence length="267" mass="29066">MPSLTKERTGDLINRGSRNPTPGGTALFVGLRALDPFIQYNILAPNGLGFTLLTALGIRARVPGVAPQTGFSLIDTLGLSPPRLALLAMSIGSVVKQIHWRLFISQEEFPVGPAFTVGFFNTLNNSINTVAFCSVALSSAGNSSESSLTAPAIAGSVFYVVGLALEWISEIQRVRFKKDPANKGKPYTGGLWKLARHINYGGYTLWRAGFTMAGAGWGLGTFFGVLFGWDFATRAIPVLDRYCLGRYGEDWNGFKEQTPYRLLPFIY</sequence>
<dbReference type="GO" id="GO:0016020">
    <property type="term" value="C:membrane"/>
    <property type="evidence" value="ECO:0007669"/>
    <property type="project" value="TreeGrafter"/>
</dbReference>
<dbReference type="Pfam" id="PF06966">
    <property type="entry name" value="DUF1295"/>
    <property type="match status" value="1"/>
</dbReference>